<evidence type="ECO:0000256" key="1">
    <source>
        <dbReference type="SAM" id="MobiDB-lite"/>
    </source>
</evidence>
<protein>
    <submittedName>
        <fullName evidence="2">Uncharacterized protein</fullName>
    </submittedName>
</protein>
<dbReference type="Proteomes" id="UP000837857">
    <property type="component" value="Chromosome 15"/>
</dbReference>
<sequence>MMEGHINNRRRHVRLGAVYWSERGTVTLAVRVATETGDRDGRKRQVNALHRKAVISAPRQVSQPPADEFAKRTETGANSHVRFQEPLSRYEPCAGSVFRGRGDLLPCL</sequence>
<reference evidence="2" key="1">
    <citation type="submission" date="2022-03" db="EMBL/GenBank/DDBJ databases">
        <authorList>
            <person name="Martin H S."/>
        </authorList>
    </citation>
    <scope>NUCLEOTIDE SEQUENCE</scope>
</reference>
<keyword evidence="3" id="KW-1185">Reference proteome</keyword>
<organism evidence="2 3">
    <name type="scientific">Iphiclides podalirius</name>
    <name type="common">scarce swallowtail</name>
    <dbReference type="NCBI Taxonomy" id="110791"/>
    <lineage>
        <taxon>Eukaryota</taxon>
        <taxon>Metazoa</taxon>
        <taxon>Ecdysozoa</taxon>
        <taxon>Arthropoda</taxon>
        <taxon>Hexapoda</taxon>
        <taxon>Insecta</taxon>
        <taxon>Pterygota</taxon>
        <taxon>Neoptera</taxon>
        <taxon>Endopterygota</taxon>
        <taxon>Lepidoptera</taxon>
        <taxon>Glossata</taxon>
        <taxon>Ditrysia</taxon>
        <taxon>Papilionoidea</taxon>
        <taxon>Papilionidae</taxon>
        <taxon>Papilioninae</taxon>
        <taxon>Iphiclides</taxon>
    </lineage>
</organism>
<evidence type="ECO:0000313" key="2">
    <source>
        <dbReference type="EMBL" id="CAH2043804.1"/>
    </source>
</evidence>
<evidence type="ECO:0000313" key="3">
    <source>
        <dbReference type="Proteomes" id="UP000837857"/>
    </source>
</evidence>
<feature type="region of interest" description="Disordered" evidence="1">
    <location>
        <begin position="57"/>
        <end position="83"/>
    </location>
</feature>
<accession>A0ABN8I2T9</accession>
<feature type="non-terminal residue" evidence="2">
    <location>
        <position position="1"/>
    </location>
</feature>
<name>A0ABN8I2T9_9NEOP</name>
<proteinExistence type="predicted"/>
<gene>
    <name evidence="2" type="ORF">IPOD504_LOCUS4454</name>
</gene>
<dbReference type="EMBL" id="OW152827">
    <property type="protein sequence ID" value="CAH2043804.1"/>
    <property type="molecule type" value="Genomic_DNA"/>
</dbReference>